<dbReference type="Proteomes" id="UP000813423">
    <property type="component" value="Unassembled WGS sequence"/>
</dbReference>
<organism evidence="1 2">
    <name type="scientific">Aspergillus fumigatus</name>
    <name type="common">Neosartorya fumigata</name>
    <dbReference type="NCBI Taxonomy" id="746128"/>
    <lineage>
        <taxon>Eukaryota</taxon>
        <taxon>Fungi</taxon>
        <taxon>Dikarya</taxon>
        <taxon>Ascomycota</taxon>
        <taxon>Pezizomycotina</taxon>
        <taxon>Eurotiomycetes</taxon>
        <taxon>Eurotiomycetidae</taxon>
        <taxon>Eurotiales</taxon>
        <taxon>Aspergillaceae</taxon>
        <taxon>Aspergillus</taxon>
        <taxon>Aspergillus subgen. Fumigati</taxon>
    </lineage>
</organism>
<evidence type="ECO:0000313" key="2">
    <source>
        <dbReference type="Proteomes" id="UP000813423"/>
    </source>
</evidence>
<reference evidence="1" key="1">
    <citation type="submission" date="2021-08" db="EMBL/GenBank/DDBJ databases">
        <title>Global Aspergillus fumigatus from environmental and clinical sources.</title>
        <authorList>
            <person name="Barber A."/>
            <person name="Sae-Ong T."/>
        </authorList>
    </citation>
    <scope>NUCLEOTIDE SEQUENCE</scope>
    <source>
        <strain evidence="1">NRZ-2016-071</strain>
    </source>
</reference>
<protein>
    <submittedName>
        <fullName evidence="1">Uncharacterized protein</fullName>
    </submittedName>
</protein>
<gene>
    <name evidence="1" type="ORF">KXV57_007187</name>
</gene>
<dbReference type="InterPro" id="IPR021858">
    <property type="entry name" value="Fun_TF"/>
</dbReference>
<accession>A0A229XT89</accession>
<name>A0A229XT89_ASPFM</name>
<evidence type="ECO:0000313" key="1">
    <source>
        <dbReference type="EMBL" id="KAH1902852.1"/>
    </source>
</evidence>
<proteinExistence type="predicted"/>
<sequence>MRLCLHGKTAGALGLVASGEIWVPVATKYYTQTLNLLIQQLHSPAPKDDTLSASIILSSYEVLATQAQEYRQHCEEATRLVQMYGISAQSVGIDRAKFLDLDSP</sequence>
<dbReference type="AlphaFoldDB" id="A0A229XT89"/>
<comment type="caution">
    <text evidence="1">The sequence shown here is derived from an EMBL/GenBank/DDBJ whole genome shotgun (WGS) entry which is preliminary data.</text>
</comment>
<dbReference type="Pfam" id="PF11951">
    <property type="entry name" value="Fungal_trans_2"/>
    <property type="match status" value="1"/>
</dbReference>
<dbReference type="EMBL" id="JAIBSC010000056">
    <property type="protein sequence ID" value="KAH1902852.1"/>
    <property type="molecule type" value="Genomic_DNA"/>
</dbReference>